<protein>
    <recommendedName>
        <fullName evidence="5">Secreted protein</fullName>
    </recommendedName>
</protein>
<keyword evidence="4" id="KW-1185">Reference proteome</keyword>
<accession>A0AA90KI17</accession>
<proteinExistence type="predicted"/>
<keyword evidence="1" id="KW-0732">Signal</keyword>
<evidence type="ECO:0000313" key="2">
    <source>
        <dbReference type="EMBL" id="MDI5966813.1"/>
    </source>
</evidence>
<evidence type="ECO:0000256" key="1">
    <source>
        <dbReference type="SAM" id="SignalP"/>
    </source>
</evidence>
<evidence type="ECO:0000313" key="4">
    <source>
        <dbReference type="Proteomes" id="UP001156398"/>
    </source>
</evidence>
<dbReference type="AlphaFoldDB" id="A0AA90KI17"/>
<dbReference type="Proteomes" id="UP001156398">
    <property type="component" value="Unassembled WGS sequence"/>
</dbReference>
<evidence type="ECO:0000313" key="3">
    <source>
        <dbReference type="EMBL" id="MDI5972510.1"/>
    </source>
</evidence>
<evidence type="ECO:0008006" key="5">
    <source>
        <dbReference type="Google" id="ProtNLM"/>
    </source>
</evidence>
<dbReference type="EMBL" id="JAAGKO020000061">
    <property type="protein sequence ID" value="MDI5966813.1"/>
    <property type="molecule type" value="Genomic_DNA"/>
</dbReference>
<dbReference type="RefSeq" id="WP_271317788.1">
    <property type="nucleotide sequence ID" value="NZ_JAAGKO020000061.1"/>
</dbReference>
<dbReference type="PROSITE" id="PS51257">
    <property type="entry name" value="PROKAR_LIPOPROTEIN"/>
    <property type="match status" value="1"/>
</dbReference>
<gene>
    <name evidence="2" type="ORF">POF43_029475</name>
    <name evidence="3" type="ORF">POF50_024750</name>
</gene>
<name>A0AA90KI17_9ACTN</name>
<organism evidence="3">
    <name type="scientific">Streptantibioticus silvisoli</name>
    <dbReference type="NCBI Taxonomy" id="2705255"/>
    <lineage>
        <taxon>Bacteria</taxon>
        <taxon>Bacillati</taxon>
        <taxon>Actinomycetota</taxon>
        <taxon>Actinomycetes</taxon>
        <taxon>Kitasatosporales</taxon>
        <taxon>Streptomycetaceae</taxon>
        <taxon>Streptantibioticus</taxon>
    </lineage>
</organism>
<sequence length="127" mass="12712">MRRLVTLAAAGLLTAPLLTGCGSDGSSADCPTVAHDVSGQVDALRSSIGTAAADPRDAATALRRIQQHLDDIAGRTNGDAAATKAVGDLSLAVSNVKNDLDNGVRHPDITPVTRGSAALTAACPTKG</sequence>
<comment type="caution">
    <text evidence="3">The sequence shown here is derived from an EMBL/GenBank/DDBJ whole genome shotgun (WGS) entry which is preliminary data.</text>
</comment>
<reference evidence="3 4" key="1">
    <citation type="submission" date="2023-05" db="EMBL/GenBank/DDBJ databases">
        <title>Streptantibioticus silvisoli sp. nov., acidotolerant actinomycetes 1 from pine litter.</title>
        <authorList>
            <person name="Swiecimska M."/>
            <person name="Golinska P."/>
            <person name="Sangal V."/>
            <person name="Wachnowicz B."/>
            <person name="Goodfellow M."/>
        </authorList>
    </citation>
    <scope>NUCLEOTIDE SEQUENCE</scope>
    <source>
        <strain evidence="3">SL13</strain>
        <strain evidence="2 4">SL54</strain>
    </source>
</reference>
<feature type="signal peptide" evidence="1">
    <location>
        <begin position="1"/>
        <end position="19"/>
    </location>
</feature>
<feature type="chain" id="PRO_5041655080" description="Secreted protein" evidence="1">
    <location>
        <begin position="20"/>
        <end position="127"/>
    </location>
</feature>
<dbReference type="EMBL" id="JABXJJ020000033">
    <property type="protein sequence ID" value="MDI5972510.1"/>
    <property type="molecule type" value="Genomic_DNA"/>
</dbReference>